<accession>A0A512BZZ4</accession>
<dbReference type="EMBL" id="BJYU01000109">
    <property type="protein sequence ID" value="GEO17532.1"/>
    <property type="molecule type" value="Genomic_DNA"/>
</dbReference>
<dbReference type="OrthoDB" id="7107824at2"/>
<dbReference type="Gene3D" id="3.30.70.100">
    <property type="match status" value="1"/>
</dbReference>
<reference evidence="1 2" key="1">
    <citation type="submission" date="2019-07" db="EMBL/GenBank/DDBJ databases">
        <title>Whole genome shotgun sequence of Microvirga aerophila NBRC 106136.</title>
        <authorList>
            <person name="Hosoyama A."/>
            <person name="Uohara A."/>
            <person name="Ohji S."/>
            <person name="Ichikawa N."/>
        </authorList>
    </citation>
    <scope>NUCLEOTIDE SEQUENCE [LARGE SCALE GENOMIC DNA]</scope>
    <source>
        <strain evidence="1 2">NBRC 106136</strain>
    </source>
</reference>
<dbReference type="Proteomes" id="UP000321085">
    <property type="component" value="Unassembled WGS sequence"/>
</dbReference>
<proteinExistence type="predicted"/>
<protein>
    <recommendedName>
        <fullName evidence="3">ABM domain-containing protein</fullName>
    </recommendedName>
</protein>
<organism evidence="1 2">
    <name type="scientific">Microvirga aerophila</name>
    <dbReference type="NCBI Taxonomy" id="670291"/>
    <lineage>
        <taxon>Bacteria</taxon>
        <taxon>Pseudomonadati</taxon>
        <taxon>Pseudomonadota</taxon>
        <taxon>Alphaproteobacteria</taxon>
        <taxon>Hyphomicrobiales</taxon>
        <taxon>Methylobacteriaceae</taxon>
        <taxon>Microvirga</taxon>
    </lineage>
</organism>
<name>A0A512BZZ4_9HYPH</name>
<sequence>MYARLTTFRVKADKFDEMRRWRDQNEAAIYAQPGLREWIGLMEDSGEVVVVALFDDERAAREALPHARALWAKMAPMVEGEPTARFLDVMAARNLASRATAA</sequence>
<keyword evidence="2" id="KW-1185">Reference proteome</keyword>
<dbReference type="RefSeq" id="WP_114188855.1">
    <property type="nucleotide sequence ID" value="NZ_BJYU01000109.1"/>
</dbReference>
<dbReference type="AlphaFoldDB" id="A0A512BZZ4"/>
<dbReference type="SUPFAM" id="SSF54909">
    <property type="entry name" value="Dimeric alpha+beta barrel"/>
    <property type="match status" value="1"/>
</dbReference>
<evidence type="ECO:0008006" key="3">
    <source>
        <dbReference type="Google" id="ProtNLM"/>
    </source>
</evidence>
<dbReference type="InterPro" id="IPR011008">
    <property type="entry name" value="Dimeric_a/b-barrel"/>
</dbReference>
<comment type="caution">
    <text evidence="1">The sequence shown here is derived from an EMBL/GenBank/DDBJ whole genome shotgun (WGS) entry which is preliminary data.</text>
</comment>
<gene>
    <name evidence="1" type="ORF">MAE02_52280</name>
</gene>
<evidence type="ECO:0000313" key="2">
    <source>
        <dbReference type="Proteomes" id="UP000321085"/>
    </source>
</evidence>
<evidence type="ECO:0000313" key="1">
    <source>
        <dbReference type="EMBL" id="GEO17532.1"/>
    </source>
</evidence>